<dbReference type="Gene3D" id="3.40.50.850">
    <property type="entry name" value="Isochorismatase-like"/>
    <property type="match status" value="1"/>
</dbReference>
<proteinExistence type="inferred from homology"/>
<dbReference type="PANTHER" id="PTHR11080:SF2">
    <property type="entry name" value="LD05707P"/>
    <property type="match status" value="1"/>
</dbReference>
<dbReference type="InterPro" id="IPR036380">
    <property type="entry name" value="Isochorismatase-like_sf"/>
</dbReference>
<dbReference type="PANTHER" id="PTHR11080">
    <property type="entry name" value="PYRAZINAMIDASE/NICOTINAMIDASE"/>
    <property type="match status" value="1"/>
</dbReference>
<comment type="similarity">
    <text evidence="1">Belongs to the isochorismatase family.</text>
</comment>
<protein>
    <recommendedName>
        <fullName evidence="4">Nicotinamidase</fullName>
    </recommendedName>
</protein>
<evidence type="ECO:0000256" key="1">
    <source>
        <dbReference type="ARBA" id="ARBA00006336"/>
    </source>
</evidence>
<evidence type="ECO:0000313" key="3">
    <source>
        <dbReference type="EMBL" id="SCM83058.1"/>
    </source>
</evidence>
<dbReference type="SUPFAM" id="SSF52499">
    <property type="entry name" value="Isochorismatase-like hydrolases"/>
    <property type="match status" value="1"/>
</dbReference>
<dbReference type="RefSeq" id="WP_288185583.1">
    <property type="nucleotide sequence ID" value="NZ_LT608335.1"/>
</dbReference>
<keyword evidence="2" id="KW-0378">Hydrolase</keyword>
<gene>
    <name evidence="3" type="ORF">KL86SPO_60020</name>
</gene>
<name>A0A212LZV3_9FIRM</name>
<accession>A0A212LZV3</accession>
<sequence>MKRPSFYSPDLAGNLYLPRYNLIQKEARELHKEFKPAEDSEMIALFLIDPQVGFCTPGASLYVEGAEKDIERICDFIYHNLERIDEILVSLDTHTVFQIHTPGFWVNDQNESPDPFTIITLENVKEKKWRPYAEWIPIELIESYLEQLEKSKKYILITWEYHTQKGSIDNAVVPMLYETLFFYSLMSGKEIKWVIKGESPWTENYSVLSPEIPNLYFKDGSLKVVGNFDENLMTALMGFDRIYVAGEASSHCVKATLEDMLKSIQHEQKRVPNTSFGYKESKIYILEDCMSPVKPTPGSPDFPAIAEEALANFKLAGMKVVKSTDDFERQR</sequence>
<dbReference type="AlphaFoldDB" id="A0A212LZV3"/>
<organism evidence="3">
    <name type="scientific">uncultured Sporomusa sp</name>
    <dbReference type="NCBI Taxonomy" id="307249"/>
    <lineage>
        <taxon>Bacteria</taxon>
        <taxon>Bacillati</taxon>
        <taxon>Bacillota</taxon>
        <taxon>Negativicutes</taxon>
        <taxon>Selenomonadales</taxon>
        <taxon>Sporomusaceae</taxon>
        <taxon>Sporomusa</taxon>
        <taxon>environmental samples</taxon>
    </lineage>
</organism>
<evidence type="ECO:0000256" key="2">
    <source>
        <dbReference type="ARBA" id="ARBA00022801"/>
    </source>
</evidence>
<dbReference type="GO" id="GO:0016787">
    <property type="term" value="F:hydrolase activity"/>
    <property type="evidence" value="ECO:0007669"/>
    <property type="project" value="UniProtKB-KW"/>
</dbReference>
<evidence type="ECO:0008006" key="4">
    <source>
        <dbReference type="Google" id="ProtNLM"/>
    </source>
</evidence>
<dbReference type="InterPro" id="IPR052347">
    <property type="entry name" value="Isochorismatase_Nicotinamidase"/>
</dbReference>
<dbReference type="EMBL" id="FMJE01000006">
    <property type="protein sequence ID" value="SCM83058.1"/>
    <property type="molecule type" value="Genomic_DNA"/>
</dbReference>
<reference evidence="3" key="1">
    <citation type="submission" date="2016-08" db="EMBL/GenBank/DDBJ databases">
        <authorList>
            <person name="Seilhamer J.J."/>
        </authorList>
    </citation>
    <scope>NUCLEOTIDE SEQUENCE</scope>
    <source>
        <strain evidence="3">86</strain>
    </source>
</reference>